<sequence length="208" mass="23319">MTDSDPRYISHAAAYEAVQFGPPDFEIKTVDDVNRYLDYLMSLTKGAETLFLAGQFHLSAFAAITAIEETSRAHLSAFRKAGADRKKGRDPLRDHHHKQKAAVAVVFMGGRMHEVLGGEEAANNFHRKINNGYLNEVREKSLYCFADVGGFVRPMDFVDIEMARIILLVAIETVDDTFCGMTDHSYQVSKEFDEMFESIRGSELSDGI</sequence>
<dbReference type="Proteomes" id="UP001169823">
    <property type="component" value="Unassembled WGS sequence"/>
</dbReference>
<dbReference type="AlphaFoldDB" id="A0AAW7XPQ3"/>
<protein>
    <submittedName>
        <fullName evidence="1">AbiV family abortive infection protein</fullName>
    </submittedName>
</protein>
<reference evidence="1" key="1">
    <citation type="submission" date="2023-07" db="EMBL/GenBank/DDBJ databases">
        <title>Genome content predicts the carbon catabolic preferences of heterotrophic bacteria.</title>
        <authorList>
            <person name="Gralka M."/>
        </authorList>
    </citation>
    <scope>NUCLEOTIDE SEQUENCE</scope>
    <source>
        <strain evidence="1">I2M02</strain>
    </source>
</reference>
<dbReference type="NCBIfam" id="TIGR04498">
    <property type="entry name" value="AbiV_defense"/>
    <property type="match status" value="1"/>
</dbReference>
<evidence type="ECO:0000313" key="2">
    <source>
        <dbReference type="Proteomes" id="UP001169823"/>
    </source>
</evidence>
<organism evidence="1 2">
    <name type="scientific">Celeribacter halophilus</name>
    <dbReference type="NCBI Taxonomy" id="576117"/>
    <lineage>
        <taxon>Bacteria</taxon>
        <taxon>Pseudomonadati</taxon>
        <taxon>Pseudomonadota</taxon>
        <taxon>Alphaproteobacteria</taxon>
        <taxon>Rhodobacterales</taxon>
        <taxon>Roseobacteraceae</taxon>
        <taxon>Celeribacter</taxon>
    </lineage>
</organism>
<dbReference type="RefSeq" id="WP_303494490.1">
    <property type="nucleotide sequence ID" value="NZ_JAUOPJ010000003.1"/>
</dbReference>
<name>A0AAW7XPQ3_9RHOB</name>
<proteinExistence type="predicted"/>
<accession>A0AAW7XPQ3</accession>
<evidence type="ECO:0000313" key="1">
    <source>
        <dbReference type="EMBL" id="MDO6456317.1"/>
    </source>
</evidence>
<dbReference type="EMBL" id="JAUOPJ010000003">
    <property type="protein sequence ID" value="MDO6456317.1"/>
    <property type="molecule type" value="Genomic_DNA"/>
</dbReference>
<gene>
    <name evidence="1" type="ORF">Q4494_04440</name>
</gene>
<dbReference type="Pfam" id="PF18728">
    <property type="entry name" value="HEPN_AbiV"/>
    <property type="match status" value="1"/>
</dbReference>
<comment type="caution">
    <text evidence="1">The sequence shown here is derived from an EMBL/GenBank/DDBJ whole genome shotgun (WGS) entry which is preliminary data.</text>
</comment>
<dbReference type="InterPro" id="IPR030987">
    <property type="entry name" value="AbiV"/>
</dbReference>